<feature type="transmembrane region" description="Helical" evidence="1">
    <location>
        <begin position="7"/>
        <end position="28"/>
    </location>
</feature>
<dbReference type="Pfam" id="PF00404">
    <property type="entry name" value="Dockerin_1"/>
    <property type="match status" value="1"/>
</dbReference>
<dbReference type="InterPro" id="IPR036439">
    <property type="entry name" value="Dockerin_dom_sf"/>
</dbReference>
<accession>A0A1F5DNY4</accession>
<protein>
    <recommendedName>
        <fullName evidence="4">Cohesin domain-containing protein</fullName>
    </recommendedName>
</protein>
<comment type="caution">
    <text evidence="2">The sequence shown here is derived from an EMBL/GenBank/DDBJ whole genome shotgun (WGS) entry which is preliminary data.</text>
</comment>
<keyword evidence="1" id="KW-1133">Transmembrane helix</keyword>
<gene>
    <name evidence="2" type="ORF">A2V71_00960</name>
</gene>
<dbReference type="InterPro" id="IPR008965">
    <property type="entry name" value="CBM2/CBM3_carb-bd_dom_sf"/>
</dbReference>
<dbReference type="Gene3D" id="2.60.40.680">
    <property type="match status" value="1"/>
</dbReference>
<dbReference type="GO" id="GO:0004553">
    <property type="term" value="F:hydrolase activity, hydrolyzing O-glycosyl compounds"/>
    <property type="evidence" value="ECO:0007669"/>
    <property type="project" value="InterPro"/>
</dbReference>
<dbReference type="CDD" id="cd08547">
    <property type="entry name" value="Type_II_cohesin"/>
    <property type="match status" value="1"/>
</dbReference>
<dbReference type="GO" id="GO:0000272">
    <property type="term" value="P:polysaccharide catabolic process"/>
    <property type="evidence" value="ECO:0007669"/>
    <property type="project" value="InterPro"/>
</dbReference>
<dbReference type="InterPro" id="IPR002105">
    <property type="entry name" value="Dockerin_1_rpt"/>
</dbReference>
<dbReference type="GO" id="GO:0030246">
    <property type="term" value="F:carbohydrate binding"/>
    <property type="evidence" value="ECO:0007669"/>
    <property type="project" value="InterPro"/>
</dbReference>
<dbReference type="EMBL" id="MEZT01000012">
    <property type="protein sequence ID" value="OGD56832.1"/>
    <property type="molecule type" value="Genomic_DNA"/>
</dbReference>
<keyword evidence="1" id="KW-0812">Transmembrane</keyword>
<dbReference type="Proteomes" id="UP000178764">
    <property type="component" value="Unassembled WGS sequence"/>
</dbReference>
<organism evidence="2 3">
    <name type="scientific">Candidatus Berkelbacteria bacterium RBG_13_40_8</name>
    <dbReference type="NCBI Taxonomy" id="1797467"/>
    <lineage>
        <taxon>Bacteria</taxon>
        <taxon>Candidatus Berkelbacteria</taxon>
    </lineage>
</organism>
<evidence type="ECO:0008006" key="4">
    <source>
        <dbReference type="Google" id="ProtNLM"/>
    </source>
</evidence>
<keyword evidence="1" id="KW-0472">Membrane</keyword>
<dbReference type="SUPFAM" id="SSF49384">
    <property type="entry name" value="Carbohydrate-binding domain"/>
    <property type="match status" value="1"/>
</dbReference>
<dbReference type="SUPFAM" id="SSF63446">
    <property type="entry name" value="Type I dockerin domain"/>
    <property type="match status" value="1"/>
</dbReference>
<reference evidence="2 3" key="1">
    <citation type="journal article" date="2016" name="Nat. Commun.">
        <title>Thousands of microbial genomes shed light on interconnected biogeochemical processes in an aquifer system.</title>
        <authorList>
            <person name="Anantharaman K."/>
            <person name="Brown C.T."/>
            <person name="Hug L.A."/>
            <person name="Sharon I."/>
            <person name="Castelle C.J."/>
            <person name="Probst A.J."/>
            <person name="Thomas B.C."/>
            <person name="Singh A."/>
            <person name="Wilkins M.J."/>
            <person name="Karaoz U."/>
            <person name="Brodie E.L."/>
            <person name="Williams K.H."/>
            <person name="Hubbard S.S."/>
            <person name="Banfield J.F."/>
        </authorList>
    </citation>
    <scope>NUCLEOTIDE SEQUENCE [LARGE SCALE GENOMIC DNA]</scope>
</reference>
<dbReference type="AlphaFoldDB" id="A0A1F5DNY4"/>
<evidence type="ECO:0000313" key="3">
    <source>
        <dbReference type="Proteomes" id="UP000178764"/>
    </source>
</evidence>
<dbReference type="Gene3D" id="2.60.40.4130">
    <property type="match status" value="1"/>
</dbReference>
<sequence length="337" mass="35959">MKLLRKKIVFIFIILMILIIGGVIYYFIRTGRIVSQASVSGVTLGLSPSSGNQIINTNFDVNILLNTNGQPTVGTDVVLTYNPPDLSVIDSDTGTAGTQIRAGSLYYSYPANTVDTTNGKITFSGIIQPGGATYSGAGTLATITFRALSVQSSSRVNFNFTIDATNDSNVTSPAGSDMLDSVTNGNYNLVPPDATFNFNETLQGRTNHSSNNAILKVYPTGSTTALFTSASLVASAAGAGQTTITGVNSGNYDFQLKVKYFLSTKLTNITLTNPMTRNFDVQRAGDLDDNNIVNSLDFTILNSKWNQADPVADINQDGVTNTVDFALLNSNWFVSGQ</sequence>
<name>A0A1F5DNY4_9BACT</name>
<proteinExistence type="predicted"/>
<evidence type="ECO:0000256" key="1">
    <source>
        <dbReference type="SAM" id="Phobius"/>
    </source>
</evidence>
<evidence type="ECO:0000313" key="2">
    <source>
        <dbReference type="EMBL" id="OGD56832.1"/>
    </source>
</evidence>